<evidence type="ECO:0008006" key="8">
    <source>
        <dbReference type="Google" id="ProtNLM"/>
    </source>
</evidence>
<evidence type="ECO:0000313" key="7">
    <source>
        <dbReference type="Proteomes" id="UP001465976"/>
    </source>
</evidence>
<reference evidence="6 7" key="1">
    <citation type="submission" date="2024-02" db="EMBL/GenBank/DDBJ databases">
        <title>A draft genome for the cacao thread blight pathogen Marasmius crinis-equi.</title>
        <authorList>
            <person name="Cohen S.P."/>
            <person name="Baruah I.K."/>
            <person name="Amoako-Attah I."/>
            <person name="Bukari Y."/>
            <person name="Meinhardt L.W."/>
            <person name="Bailey B.A."/>
        </authorList>
    </citation>
    <scope>NUCLEOTIDE SEQUENCE [LARGE SCALE GENOMIC DNA]</scope>
    <source>
        <strain evidence="6 7">GH-76</strain>
    </source>
</reference>
<gene>
    <name evidence="6" type="ORF">V5O48_013805</name>
</gene>
<dbReference type="InterPro" id="IPR018937">
    <property type="entry name" value="MMgT"/>
</dbReference>
<comment type="similarity">
    <text evidence="2">Belongs to the membrane magnesium transporter (TC 1.A.67) family.</text>
</comment>
<evidence type="ECO:0000256" key="5">
    <source>
        <dbReference type="ARBA" id="ARBA00023136"/>
    </source>
</evidence>
<evidence type="ECO:0000256" key="4">
    <source>
        <dbReference type="ARBA" id="ARBA00022989"/>
    </source>
</evidence>
<name>A0ABR3EZF9_9AGAR</name>
<comment type="subcellular location">
    <subcellularLocation>
        <location evidence="1">Endomembrane system</location>
        <topology evidence="1">Multi-pass membrane protein</topology>
    </subcellularLocation>
</comment>
<sequence>MLGRLTLSLAIIIVFHAAFSTYEHLSHLKALGKPEGSIPQDIVLEALVGMALGILGATLNAPPLKGITWASEMKKRSVDEMDARGGFASYVGRGKHVLSTPPS</sequence>
<protein>
    <recommendedName>
        <fullName evidence="8">Magnesium transporter</fullName>
    </recommendedName>
</protein>
<evidence type="ECO:0000256" key="3">
    <source>
        <dbReference type="ARBA" id="ARBA00022692"/>
    </source>
</evidence>
<dbReference type="Pfam" id="PF10270">
    <property type="entry name" value="MMgT"/>
    <property type="match status" value="1"/>
</dbReference>
<keyword evidence="4" id="KW-1133">Transmembrane helix</keyword>
<evidence type="ECO:0000313" key="6">
    <source>
        <dbReference type="EMBL" id="KAL0568183.1"/>
    </source>
</evidence>
<proteinExistence type="inferred from homology"/>
<evidence type="ECO:0000256" key="2">
    <source>
        <dbReference type="ARBA" id="ARBA00006109"/>
    </source>
</evidence>
<dbReference type="Proteomes" id="UP001465976">
    <property type="component" value="Unassembled WGS sequence"/>
</dbReference>
<organism evidence="6 7">
    <name type="scientific">Marasmius crinis-equi</name>
    <dbReference type="NCBI Taxonomy" id="585013"/>
    <lineage>
        <taxon>Eukaryota</taxon>
        <taxon>Fungi</taxon>
        <taxon>Dikarya</taxon>
        <taxon>Basidiomycota</taxon>
        <taxon>Agaricomycotina</taxon>
        <taxon>Agaricomycetes</taxon>
        <taxon>Agaricomycetidae</taxon>
        <taxon>Agaricales</taxon>
        <taxon>Marasmiineae</taxon>
        <taxon>Marasmiaceae</taxon>
        <taxon>Marasmius</taxon>
    </lineage>
</organism>
<keyword evidence="3" id="KW-0812">Transmembrane</keyword>
<comment type="caution">
    <text evidence="6">The sequence shown here is derived from an EMBL/GenBank/DDBJ whole genome shotgun (WGS) entry which is preliminary data.</text>
</comment>
<keyword evidence="5" id="KW-0472">Membrane</keyword>
<keyword evidence="7" id="KW-1185">Reference proteome</keyword>
<evidence type="ECO:0000256" key="1">
    <source>
        <dbReference type="ARBA" id="ARBA00004127"/>
    </source>
</evidence>
<dbReference type="EMBL" id="JBAHYK010001396">
    <property type="protein sequence ID" value="KAL0568183.1"/>
    <property type="molecule type" value="Genomic_DNA"/>
</dbReference>
<accession>A0ABR3EZF9</accession>